<dbReference type="InterPro" id="IPR018643">
    <property type="entry name" value="DUF2069_membrane"/>
</dbReference>
<feature type="transmembrane region" description="Helical" evidence="1">
    <location>
        <begin position="28"/>
        <end position="46"/>
    </location>
</feature>
<proteinExistence type="predicted"/>
<keyword evidence="1" id="KW-0812">Transmembrane</keyword>
<gene>
    <name evidence="2" type="ORF">ACFQ0F_01075</name>
</gene>
<evidence type="ECO:0000313" key="3">
    <source>
        <dbReference type="Proteomes" id="UP001597044"/>
    </source>
</evidence>
<protein>
    <submittedName>
        <fullName evidence="2">DUF2069 domain-containing protein</fullName>
    </submittedName>
</protein>
<feature type="transmembrane region" description="Helical" evidence="1">
    <location>
        <begin position="52"/>
        <end position="71"/>
    </location>
</feature>
<accession>A0ABW3HC46</accession>
<keyword evidence="1" id="KW-1133">Transmembrane helix</keyword>
<reference evidence="3" key="1">
    <citation type="journal article" date="2019" name="Int. J. Syst. Evol. Microbiol.">
        <title>The Global Catalogue of Microorganisms (GCM) 10K type strain sequencing project: providing services to taxonomists for standard genome sequencing and annotation.</title>
        <authorList>
            <consortium name="The Broad Institute Genomics Platform"/>
            <consortium name="The Broad Institute Genome Sequencing Center for Infectious Disease"/>
            <person name="Wu L."/>
            <person name="Ma J."/>
        </authorList>
    </citation>
    <scope>NUCLEOTIDE SEQUENCE [LARGE SCALE GENOMIC DNA]</scope>
    <source>
        <strain evidence="3">CCUG 63419</strain>
    </source>
</reference>
<dbReference type="RefSeq" id="WP_379068117.1">
    <property type="nucleotide sequence ID" value="NZ_JBHTIT010000001.1"/>
</dbReference>
<keyword evidence="1" id="KW-0472">Membrane</keyword>
<dbReference type="Proteomes" id="UP001597044">
    <property type="component" value="Unassembled WGS sequence"/>
</dbReference>
<evidence type="ECO:0000313" key="2">
    <source>
        <dbReference type="EMBL" id="MFD0948998.1"/>
    </source>
</evidence>
<feature type="transmembrane region" description="Helical" evidence="1">
    <location>
        <begin position="83"/>
        <end position="99"/>
    </location>
</feature>
<sequence>MAKPNPDLLLSASERAAMADVATRRLNWCRGLYVLLLIWIPLSGALNAPSNVSALTVALVYTAITIPLLFFIGTMRSGDARKMVWLGFVLLFYAIFASVDTFRPGLDGQMAMAKLAIEMSLFAMSLRYVKAKRASQGGEF</sequence>
<keyword evidence="3" id="KW-1185">Reference proteome</keyword>
<dbReference type="EMBL" id="JBHTIT010000001">
    <property type="protein sequence ID" value="MFD0948998.1"/>
    <property type="molecule type" value="Genomic_DNA"/>
</dbReference>
<organism evidence="2 3">
    <name type="scientific">Paraperlucidibaca wandonensis</name>
    <dbReference type="NCBI Taxonomy" id="1268273"/>
    <lineage>
        <taxon>Bacteria</taxon>
        <taxon>Pseudomonadati</taxon>
        <taxon>Pseudomonadota</taxon>
        <taxon>Gammaproteobacteria</taxon>
        <taxon>Moraxellales</taxon>
        <taxon>Moraxellaceae</taxon>
        <taxon>Paraperlucidibaca</taxon>
    </lineage>
</organism>
<dbReference type="Pfam" id="PF09842">
    <property type="entry name" value="DUF2069"/>
    <property type="match status" value="1"/>
</dbReference>
<name>A0ABW3HC46_9GAMM</name>
<evidence type="ECO:0000256" key="1">
    <source>
        <dbReference type="SAM" id="Phobius"/>
    </source>
</evidence>
<comment type="caution">
    <text evidence="2">The sequence shown here is derived from an EMBL/GenBank/DDBJ whole genome shotgun (WGS) entry which is preliminary data.</text>
</comment>